<sequence>MGLITVWLYEDGDPYNMLDGDPYNMLLDYEVVDASGKKLECGHQRPSDSGGI</sequence>
<keyword evidence="2" id="KW-1185">Reference proteome</keyword>
<dbReference type="EMBL" id="JBEXIP010000095">
    <property type="protein sequence ID" value="MET8439154.1"/>
    <property type="molecule type" value="Genomic_DNA"/>
</dbReference>
<gene>
    <name evidence="1" type="ORF">ABZV61_42220</name>
</gene>
<dbReference type="Proteomes" id="UP001550044">
    <property type="component" value="Unassembled WGS sequence"/>
</dbReference>
<organism evidence="1 2">
    <name type="scientific">Streptomyces sp. 900116325</name>
    <dbReference type="NCBI Taxonomy" id="3154295"/>
    <lineage>
        <taxon>Bacteria</taxon>
        <taxon>Bacillati</taxon>
        <taxon>Actinomycetota</taxon>
        <taxon>Actinomycetes</taxon>
        <taxon>Kitasatosporales</taxon>
        <taxon>Streptomycetaceae</taxon>
        <taxon>Streptomyces</taxon>
    </lineage>
</organism>
<comment type="caution">
    <text evidence="1">The sequence shown here is derived from an EMBL/GenBank/DDBJ whole genome shotgun (WGS) entry which is preliminary data.</text>
</comment>
<evidence type="ECO:0000313" key="2">
    <source>
        <dbReference type="Proteomes" id="UP001550044"/>
    </source>
</evidence>
<accession>A0ABV2UPY3</accession>
<name>A0ABV2UPY3_9ACTN</name>
<proteinExistence type="predicted"/>
<dbReference type="RefSeq" id="WP_356713573.1">
    <property type="nucleotide sequence ID" value="NZ_JBEXIP010000095.1"/>
</dbReference>
<reference evidence="1 2" key="1">
    <citation type="submission" date="2024-06" db="EMBL/GenBank/DDBJ databases">
        <title>The Natural Products Discovery Center: Release of the First 8490 Sequenced Strains for Exploring Actinobacteria Biosynthetic Diversity.</title>
        <authorList>
            <person name="Kalkreuter E."/>
            <person name="Kautsar S.A."/>
            <person name="Yang D."/>
            <person name="Bader C.D."/>
            <person name="Teijaro C.N."/>
            <person name="Fluegel L."/>
            <person name="Davis C.M."/>
            <person name="Simpson J.R."/>
            <person name="Lauterbach L."/>
            <person name="Steele A.D."/>
            <person name="Gui C."/>
            <person name="Meng S."/>
            <person name="Li G."/>
            <person name="Viehrig K."/>
            <person name="Ye F."/>
            <person name="Su P."/>
            <person name="Kiefer A.F."/>
            <person name="Nichols A."/>
            <person name="Cepeda A.J."/>
            <person name="Yan W."/>
            <person name="Fan B."/>
            <person name="Jiang Y."/>
            <person name="Adhikari A."/>
            <person name="Zheng C.-J."/>
            <person name="Schuster L."/>
            <person name="Cowan T.M."/>
            <person name="Smanski M.J."/>
            <person name="Chevrette M.G."/>
            <person name="De Carvalho L.P.S."/>
            <person name="Shen B."/>
        </authorList>
    </citation>
    <scope>NUCLEOTIDE SEQUENCE [LARGE SCALE GENOMIC DNA]</scope>
    <source>
        <strain evidence="1 2">NPDC005137</strain>
    </source>
</reference>
<evidence type="ECO:0000313" key="1">
    <source>
        <dbReference type="EMBL" id="MET8439154.1"/>
    </source>
</evidence>
<protein>
    <submittedName>
        <fullName evidence="1">Uncharacterized protein</fullName>
    </submittedName>
</protein>